<dbReference type="GO" id="GO:0016787">
    <property type="term" value="F:hydrolase activity"/>
    <property type="evidence" value="ECO:0007669"/>
    <property type="project" value="UniProtKB-KW"/>
</dbReference>
<reference evidence="3 4" key="1">
    <citation type="journal article" date="2018" name="Mol. Biol. Evol.">
        <title>Broad Genomic Sampling Reveals a Smut Pathogenic Ancestry of the Fungal Clade Ustilaginomycotina.</title>
        <authorList>
            <person name="Kijpornyongpan T."/>
            <person name="Mondo S.J."/>
            <person name="Barry K."/>
            <person name="Sandor L."/>
            <person name="Lee J."/>
            <person name="Lipzen A."/>
            <person name="Pangilinan J."/>
            <person name="LaButti K."/>
            <person name="Hainaut M."/>
            <person name="Henrissat B."/>
            <person name="Grigoriev I.V."/>
            <person name="Spatafora J.W."/>
            <person name="Aime M.C."/>
        </authorList>
    </citation>
    <scope>NUCLEOTIDE SEQUENCE [LARGE SCALE GENOMIC DNA]</scope>
    <source>
        <strain evidence="3 4">MCA 3645</strain>
    </source>
</reference>
<evidence type="ECO:0000313" key="4">
    <source>
        <dbReference type="Proteomes" id="UP000246740"/>
    </source>
</evidence>
<keyword evidence="3" id="KW-0378">Hydrolase</keyword>
<dbReference type="InterPro" id="IPR013632">
    <property type="entry name" value="Rad51_C"/>
</dbReference>
<dbReference type="GO" id="GO:0000150">
    <property type="term" value="F:DNA strand exchange activity"/>
    <property type="evidence" value="ECO:0007669"/>
    <property type="project" value="TreeGrafter"/>
</dbReference>
<feature type="compositionally biased region" description="Polar residues" evidence="1">
    <location>
        <begin position="502"/>
        <end position="513"/>
    </location>
</feature>
<sequence>MASVAIEQVPTLSKRLKARCRLAKLSTVDEVILTPPDQLAAALRISRQDVDLFLLQVASVAAPAPVTALDILQGRVREADGLLAPLAPCDMDDSDSDSADSDDSEVCLPTQAPSSSFFVPPTQGYDGNFPGVKRFVVDSDDESDYGELGRESGNESDGGYNPRKRPWDIHLEDSHTVSDDDQVPGATPRTSANHDPLLYGRPGHLATTGSLELDELLNGGFRSASLSEIVGESAAGKTQLAIQLGVFAILNLQPLLDASAVASPLSDRSLEELLTTSDLRCILSGRGMRPIVDGQGPDGRGVCFITSSGERAAFAIVQRAVEIAEHSIRQRLYLAHITPNEGLTDQQQVELAALEERALELGRRRILANLHIACVADIEALDHAVKYSLPATITKIAEQRQDEKPFDTDMVLPEPVGVIVVDNVPSLFQEDPVASDIDSLAQRSKMLAQVADALKQLNAGRAVIVINHVIDAFGADKDFARRFVLEGAQRIRISRPRDPAQRTAQGASGTAEQNGVRPSVSVPDHPAPLGYVAQSAFFNGLVASIPPTLAETISMSAHSRASVGGAGEANESPLYVLSPKTAQLGHNWINNVNVRLYLSKTRGRVPDPSVVSQQSNSDTASKARLLTVRKAAVVFNAFGPSMLDPVDPGLEQRANIRQLRYVITEAAAVRALSAYNTPSSDTSARLHLSKQQSVPSLQMNPSAVPSSFQADADVLSQELRDEDLLSLDLGMDSQGTL</sequence>
<feature type="region of interest" description="Disordered" evidence="1">
    <location>
        <begin position="494"/>
        <end position="522"/>
    </location>
</feature>
<dbReference type="PANTHER" id="PTHR22942:SF66">
    <property type="entry name" value="RE19845P"/>
    <property type="match status" value="1"/>
</dbReference>
<dbReference type="GO" id="GO:0000730">
    <property type="term" value="P:DNA recombinase assembly"/>
    <property type="evidence" value="ECO:0007669"/>
    <property type="project" value="TreeGrafter"/>
</dbReference>
<dbReference type="AlphaFoldDB" id="A0A317Y0W9"/>
<dbReference type="GO" id="GO:0006312">
    <property type="term" value="P:mitotic recombination"/>
    <property type="evidence" value="ECO:0007669"/>
    <property type="project" value="TreeGrafter"/>
</dbReference>
<feature type="compositionally biased region" description="Basic and acidic residues" evidence="1">
    <location>
        <begin position="165"/>
        <end position="178"/>
    </location>
</feature>
<dbReference type="InParanoid" id="A0A317Y0W9"/>
<feature type="domain" description="Rad51-like C-terminal" evidence="2">
    <location>
        <begin position="207"/>
        <end position="251"/>
    </location>
</feature>
<evidence type="ECO:0000259" key="2">
    <source>
        <dbReference type="Pfam" id="PF08423"/>
    </source>
</evidence>
<evidence type="ECO:0000313" key="3">
    <source>
        <dbReference type="EMBL" id="PWZ03840.1"/>
    </source>
</evidence>
<dbReference type="GO" id="GO:0003690">
    <property type="term" value="F:double-stranded DNA binding"/>
    <property type="evidence" value="ECO:0007669"/>
    <property type="project" value="TreeGrafter"/>
</dbReference>
<dbReference type="Proteomes" id="UP000246740">
    <property type="component" value="Unassembled WGS sequence"/>
</dbReference>
<dbReference type="EMBL" id="KZ819188">
    <property type="protein sequence ID" value="PWZ03840.1"/>
    <property type="molecule type" value="Genomic_DNA"/>
</dbReference>
<dbReference type="Pfam" id="PF08423">
    <property type="entry name" value="Rad51"/>
    <property type="match status" value="1"/>
</dbReference>
<dbReference type="PANTHER" id="PTHR22942">
    <property type="entry name" value="RECA/RAD51/RADA DNA STRAND-PAIRING FAMILY MEMBER"/>
    <property type="match status" value="1"/>
</dbReference>
<dbReference type="OrthoDB" id="1861185at2759"/>
<dbReference type="GO" id="GO:0008094">
    <property type="term" value="F:ATP-dependent activity, acting on DNA"/>
    <property type="evidence" value="ECO:0007669"/>
    <property type="project" value="TreeGrafter"/>
</dbReference>
<dbReference type="SUPFAM" id="SSF52540">
    <property type="entry name" value="P-loop containing nucleoside triphosphate hydrolases"/>
    <property type="match status" value="1"/>
</dbReference>
<gene>
    <name evidence="3" type="ORF">BCV70DRAFT_154521</name>
</gene>
<evidence type="ECO:0000256" key="1">
    <source>
        <dbReference type="SAM" id="MobiDB-lite"/>
    </source>
</evidence>
<keyword evidence="4" id="KW-1185">Reference proteome</keyword>
<feature type="region of interest" description="Disordered" evidence="1">
    <location>
        <begin position="87"/>
        <end position="121"/>
    </location>
</feature>
<dbReference type="STRING" id="1882483.A0A317Y0W9"/>
<feature type="region of interest" description="Disordered" evidence="1">
    <location>
        <begin position="140"/>
        <end position="200"/>
    </location>
</feature>
<dbReference type="InterPro" id="IPR027417">
    <property type="entry name" value="P-loop_NTPase"/>
</dbReference>
<proteinExistence type="predicted"/>
<dbReference type="Gene3D" id="3.40.50.300">
    <property type="entry name" value="P-loop containing nucleotide triphosphate hydrolases"/>
    <property type="match status" value="1"/>
</dbReference>
<protein>
    <submittedName>
        <fullName evidence="3">P-loop containing nucleoside triphosphate hydrolase protein</fullName>
    </submittedName>
</protein>
<feature type="compositionally biased region" description="Acidic residues" evidence="1">
    <location>
        <begin position="90"/>
        <end position="105"/>
    </location>
</feature>
<organism evidence="3 4">
    <name type="scientific">Testicularia cyperi</name>
    <dbReference type="NCBI Taxonomy" id="1882483"/>
    <lineage>
        <taxon>Eukaryota</taxon>
        <taxon>Fungi</taxon>
        <taxon>Dikarya</taxon>
        <taxon>Basidiomycota</taxon>
        <taxon>Ustilaginomycotina</taxon>
        <taxon>Ustilaginomycetes</taxon>
        <taxon>Ustilaginales</taxon>
        <taxon>Anthracoideaceae</taxon>
        <taxon>Testicularia</taxon>
    </lineage>
</organism>
<accession>A0A317Y0W9</accession>
<dbReference type="GO" id="GO:0003697">
    <property type="term" value="F:single-stranded DNA binding"/>
    <property type="evidence" value="ECO:0007669"/>
    <property type="project" value="TreeGrafter"/>
</dbReference>
<dbReference type="GO" id="GO:0042148">
    <property type="term" value="P:DNA strand invasion"/>
    <property type="evidence" value="ECO:0007669"/>
    <property type="project" value="TreeGrafter"/>
</dbReference>
<name>A0A317Y0W9_9BASI</name>